<gene>
    <name evidence="1" type="ORF">DUI87_18221</name>
</gene>
<evidence type="ECO:0000313" key="2">
    <source>
        <dbReference type="Proteomes" id="UP000269221"/>
    </source>
</evidence>
<sequence>MIVEERLDMTQQWTLAAQKVKCVLGCIQRQRGQQGEGGDSAPLLCSAETSPAVLHPAHILAQEGHGPVRLSPEQATKLIRGIDHISYEERLRELRLFSLEKRSPQGDLVTAFQYLKGAYEKDGERPFTRTCSDRTRGKVFILKVNLD</sequence>
<protein>
    <submittedName>
        <fullName evidence="1">Uncharacterized protein</fullName>
    </submittedName>
</protein>
<accession>A0A3M0K1B1</accession>
<dbReference type="EMBL" id="QRBI01000123">
    <property type="protein sequence ID" value="RMC05040.1"/>
    <property type="molecule type" value="Genomic_DNA"/>
</dbReference>
<evidence type="ECO:0000313" key="1">
    <source>
        <dbReference type="EMBL" id="RMC05040.1"/>
    </source>
</evidence>
<dbReference type="OrthoDB" id="9400401at2759"/>
<proteinExistence type="predicted"/>
<dbReference type="AlphaFoldDB" id="A0A3M0K1B1"/>
<dbReference type="Proteomes" id="UP000269221">
    <property type="component" value="Unassembled WGS sequence"/>
</dbReference>
<reference evidence="1 2" key="1">
    <citation type="submission" date="2018-07" db="EMBL/GenBank/DDBJ databases">
        <title>A high quality draft genome assembly of the barn swallow (H. rustica rustica).</title>
        <authorList>
            <person name="Formenti G."/>
            <person name="Chiara M."/>
            <person name="Poveda L."/>
            <person name="Francoijs K.-J."/>
            <person name="Bonisoli-Alquati A."/>
            <person name="Canova L."/>
            <person name="Gianfranceschi L."/>
            <person name="Horner D.S."/>
            <person name="Saino N."/>
        </authorList>
    </citation>
    <scope>NUCLEOTIDE SEQUENCE [LARGE SCALE GENOMIC DNA]</scope>
    <source>
        <strain evidence="1">Chelidonia</strain>
        <tissue evidence="1">Blood</tissue>
    </source>
</reference>
<keyword evidence="2" id="KW-1185">Reference proteome</keyword>
<name>A0A3M0K1B1_HIRRU</name>
<dbReference type="STRING" id="333673.A0A3M0K1B1"/>
<comment type="caution">
    <text evidence="1">The sequence shown here is derived from an EMBL/GenBank/DDBJ whole genome shotgun (WGS) entry which is preliminary data.</text>
</comment>
<organism evidence="1 2">
    <name type="scientific">Hirundo rustica rustica</name>
    <dbReference type="NCBI Taxonomy" id="333673"/>
    <lineage>
        <taxon>Eukaryota</taxon>
        <taxon>Metazoa</taxon>
        <taxon>Chordata</taxon>
        <taxon>Craniata</taxon>
        <taxon>Vertebrata</taxon>
        <taxon>Euteleostomi</taxon>
        <taxon>Archelosauria</taxon>
        <taxon>Archosauria</taxon>
        <taxon>Dinosauria</taxon>
        <taxon>Saurischia</taxon>
        <taxon>Theropoda</taxon>
        <taxon>Coelurosauria</taxon>
        <taxon>Aves</taxon>
        <taxon>Neognathae</taxon>
        <taxon>Neoaves</taxon>
        <taxon>Telluraves</taxon>
        <taxon>Australaves</taxon>
        <taxon>Passeriformes</taxon>
        <taxon>Sylvioidea</taxon>
        <taxon>Hirundinidae</taxon>
        <taxon>Hirundo</taxon>
    </lineage>
</organism>